<protein>
    <submittedName>
        <fullName evidence="1">Uncharacterized protein</fullName>
    </submittedName>
</protein>
<evidence type="ECO:0000313" key="1">
    <source>
        <dbReference type="EMBL" id="KAA8518797.1"/>
    </source>
</evidence>
<name>A0A5J4ZNK9_9ASTE</name>
<reference evidence="1 2" key="1">
    <citation type="submission" date="2019-09" db="EMBL/GenBank/DDBJ databases">
        <title>A chromosome-level genome assembly of the Chinese tupelo Nyssa sinensis.</title>
        <authorList>
            <person name="Yang X."/>
            <person name="Kang M."/>
            <person name="Yang Y."/>
            <person name="Xiong H."/>
            <person name="Wang M."/>
            <person name="Zhang Z."/>
            <person name="Wang Z."/>
            <person name="Wu H."/>
            <person name="Ma T."/>
            <person name="Liu J."/>
            <person name="Xi Z."/>
        </authorList>
    </citation>
    <scope>NUCLEOTIDE SEQUENCE [LARGE SCALE GENOMIC DNA]</scope>
    <source>
        <strain evidence="1">J267</strain>
        <tissue evidence="1">Leaf</tissue>
    </source>
</reference>
<gene>
    <name evidence="1" type="ORF">F0562_016430</name>
</gene>
<keyword evidence="2" id="KW-1185">Reference proteome</keyword>
<sequence>MLDLDPEIFYGALGPELPQKQKAPAAAVQIPQALLTWLQAASWPLQLPAAPVSSLIRMSSAGPLPSSGPPGAEQAEIPIQTFCSGASSGVYKNGIGMLSRVKNDKQSIPIPEKDRQVE</sequence>
<proteinExistence type="predicted"/>
<evidence type="ECO:0000313" key="2">
    <source>
        <dbReference type="Proteomes" id="UP000325577"/>
    </source>
</evidence>
<dbReference type="Proteomes" id="UP000325577">
    <property type="component" value="Linkage Group LG7"/>
</dbReference>
<dbReference type="EMBL" id="CM018050">
    <property type="protein sequence ID" value="KAA8518797.1"/>
    <property type="molecule type" value="Genomic_DNA"/>
</dbReference>
<accession>A0A5J4ZNK9</accession>
<dbReference type="AlphaFoldDB" id="A0A5J4ZNK9"/>
<organism evidence="1 2">
    <name type="scientific">Nyssa sinensis</name>
    <dbReference type="NCBI Taxonomy" id="561372"/>
    <lineage>
        <taxon>Eukaryota</taxon>
        <taxon>Viridiplantae</taxon>
        <taxon>Streptophyta</taxon>
        <taxon>Embryophyta</taxon>
        <taxon>Tracheophyta</taxon>
        <taxon>Spermatophyta</taxon>
        <taxon>Magnoliopsida</taxon>
        <taxon>eudicotyledons</taxon>
        <taxon>Gunneridae</taxon>
        <taxon>Pentapetalae</taxon>
        <taxon>asterids</taxon>
        <taxon>Cornales</taxon>
        <taxon>Nyssaceae</taxon>
        <taxon>Nyssa</taxon>
    </lineage>
</organism>